<reference evidence="2 3" key="1">
    <citation type="submission" date="2017-09" db="EMBL/GenBank/DDBJ databases">
        <title>Depth-based differentiation of microbial function through sediment-hosted aquifers and enrichment of novel symbionts in the deep terrestrial subsurface.</title>
        <authorList>
            <person name="Probst A.J."/>
            <person name="Ladd B."/>
            <person name="Jarett J.K."/>
            <person name="Geller-Mcgrath D.E."/>
            <person name="Sieber C.M."/>
            <person name="Emerson J.B."/>
            <person name="Anantharaman K."/>
            <person name="Thomas B.C."/>
            <person name="Malmstrom R."/>
            <person name="Stieglmeier M."/>
            <person name="Klingl A."/>
            <person name="Woyke T."/>
            <person name="Ryan C.M."/>
            <person name="Banfield J.F."/>
        </authorList>
    </citation>
    <scope>NUCLEOTIDE SEQUENCE [LARGE SCALE GENOMIC DNA]</scope>
    <source>
        <strain evidence="2">CG22_combo_CG10-13_8_21_14_all_43_12</strain>
    </source>
</reference>
<evidence type="ECO:0000313" key="2">
    <source>
        <dbReference type="EMBL" id="PIP86165.1"/>
    </source>
</evidence>
<dbReference type="AlphaFoldDB" id="A0A2H0DVG4"/>
<proteinExistence type="predicted"/>
<keyword evidence="1" id="KW-0732">Signal</keyword>
<feature type="chain" id="PRO_5013722212" evidence="1">
    <location>
        <begin position="20"/>
        <end position="254"/>
    </location>
</feature>
<evidence type="ECO:0000313" key="3">
    <source>
        <dbReference type="Proteomes" id="UP000231136"/>
    </source>
</evidence>
<accession>A0A2H0DVG4</accession>
<dbReference type="PROSITE" id="PS51257">
    <property type="entry name" value="PROKAR_LIPOPROTEIN"/>
    <property type="match status" value="1"/>
</dbReference>
<dbReference type="Proteomes" id="UP000231136">
    <property type="component" value="Unassembled WGS sequence"/>
</dbReference>
<sequence>MFRFALMSVFAIVASFFVACDGGYNNDAAVDASSSPDIRFADVGVGYDAYTDDALLFSQHRQGFVPKENNFEEEGWYDPGDPPLEQDDVDTWYDPRPLCKSDNDCPDDDGDLLTEFVGCDQQSHRCIYKPPEGCYTLFSSGEIHGNSENLDGDIPDPSVTPWPSCPSGNCHHFTYCPGWRWDYVDSINTFTGQWATDRDSCPQGQIDYSAFVGGQAALDEAGCTPICYGSSNYDPAFKKVLTLQCSAYYLPPDD</sequence>
<gene>
    <name evidence="2" type="ORF">COW83_00385</name>
</gene>
<name>A0A2H0DVG4_9BACT</name>
<comment type="caution">
    <text evidence="2">The sequence shown here is derived from an EMBL/GenBank/DDBJ whole genome shotgun (WGS) entry which is preliminary data.</text>
</comment>
<evidence type="ECO:0000256" key="1">
    <source>
        <dbReference type="SAM" id="SignalP"/>
    </source>
</evidence>
<organism evidence="2 3">
    <name type="scientific">Candidatus Collierbacteria bacterium CG22_combo_CG10-13_8_21_14_all_43_12</name>
    <dbReference type="NCBI Taxonomy" id="1974537"/>
    <lineage>
        <taxon>Bacteria</taxon>
        <taxon>Candidatus Collieribacteriota</taxon>
    </lineage>
</organism>
<feature type="signal peptide" evidence="1">
    <location>
        <begin position="1"/>
        <end position="19"/>
    </location>
</feature>
<protein>
    <submittedName>
        <fullName evidence="2">Uncharacterized protein</fullName>
    </submittedName>
</protein>
<dbReference type="EMBL" id="PCTR01000020">
    <property type="protein sequence ID" value="PIP86165.1"/>
    <property type="molecule type" value="Genomic_DNA"/>
</dbReference>